<reference evidence="1" key="1">
    <citation type="submission" date="2021-03" db="EMBL/GenBank/DDBJ databases">
        <title>Whole genome shotgun sequence of Actinoplanes consettensis NBRC 14913.</title>
        <authorList>
            <person name="Komaki H."/>
            <person name="Tamura T."/>
        </authorList>
    </citation>
    <scope>NUCLEOTIDE SEQUENCE</scope>
    <source>
        <strain evidence="1">NBRC 14913</strain>
    </source>
</reference>
<sequence length="96" mass="10088">MAHAAARCGVQQSRAVGAAGSRRIVRVVASPVTDVERRLSTGVAATDLGGVAAMPKPATMAVREVSPMARRFTVVGMVPLFPPTVEAATFWRLRVS</sequence>
<name>A0A919VYT6_9ACTN</name>
<proteinExistence type="predicted"/>
<keyword evidence="2" id="KW-1185">Reference proteome</keyword>
<dbReference type="Proteomes" id="UP000680865">
    <property type="component" value="Unassembled WGS sequence"/>
</dbReference>
<evidence type="ECO:0000313" key="1">
    <source>
        <dbReference type="EMBL" id="GIM83571.1"/>
    </source>
</evidence>
<protein>
    <submittedName>
        <fullName evidence="1">Uncharacterized protein</fullName>
    </submittedName>
</protein>
<dbReference type="AlphaFoldDB" id="A0A919VYT6"/>
<accession>A0A919VYT6</accession>
<gene>
    <name evidence="1" type="ORF">Aco04nite_87220</name>
</gene>
<comment type="caution">
    <text evidence="1">The sequence shown here is derived from an EMBL/GenBank/DDBJ whole genome shotgun (WGS) entry which is preliminary data.</text>
</comment>
<dbReference type="EMBL" id="BOQP01000057">
    <property type="protein sequence ID" value="GIM83571.1"/>
    <property type="molecule type" value="Genomic_DNA"/>
</dbReference>
<organism evidence="1 2">
    <name type="scientific">Winogradskya consettensis</name>
    <dbReference type="NCBI Taxonomy" id="113560"/>
    <lineage>
        <taxon>Bacteria</taxon>
        <taxon>Bacillati</taxon>
        <taxon>Actinomycetota</taxon>
        <taxon>Actinomycetes</taxon>
        <taxon>Micromonosporales</taxon>
        <taxon>Micromonosporaceae</taxon>
        <taxon>Winogradskya</taxon>
    </lineage>
</organism>
<evidence type="ECO:0000313" key="2">
    <source>
        <dbReference type="Proteomes" id="UP000680865"/>
    </source>
</evidence>